<protein>
    <submittedName>
        <fullName evidence="1">DUF2071 domain-containing protein</fullName>
    </submittedName>
</protein>
<dbReference type="EMBL" id="JACWMY010000007">
    <property type="protein sequence ID" value="MBD1365250.1"/>
    <property type="molecule type" value="Genomic_DNA"/>
</dbReference>
<comment type="caution">
    <text evidence="1">The sequence shown here is derived from an EMBL/GenBank/DDBJ whole genome shotgun (WGS) entry which is preliminary data.</text>
</comment>
<gene>
    <name evidence="1" type="ORF">IDJ77_15650</name>
</gene>
<name>A0ABR7WSH7_9SPHI</name>
<reference evidence="1 2" key="1">
    <citation type="submission" date="2020-09" db="EMBL/GenBank/DDBJ databases">
        <title>Novel species of Mucilaginibacter isolated from a glacier on the Tibetan Plateau.</title>
        <authorList>
            <person name="Liu Q."/>
            <person name="Xin Y.-H."/>
        </authorList>
    </citation>
    <scope>NUCLEOTIDE SEQUENCE [LARGE SCALE GENOMIC DNA]</scope>
    <source>
        <strain evidence="1 2">ZT4R22</strain>
    </source>
</reference>
<dbReference type="Pfam" id="PF09844">
    <property type="entry name" value="DUF2071"/>
    <property type="match status" value="1"/>
</dbReference>
<dbReference type="InterPro" id="IPR018644">
    <property type="entry name" value="DUF2071"/>
</dbReference>
<organism evidence="1 2">
    <name type="scientific">Mucilaginibacter pankratovii</name>
    <dbReference type="NCBI Taxonomy" id="2772110"/>
    <lineage>
        <taxon>Bacteria</taxon>
        <taxon>Pseudomonadati</taxon>
        <taxon>Bacteroidota</taxon>
        <taxon>Sphingobacteriia</taxon>
        <taxon>Sphingobacteriales</taxon>
        <taxon>Sphingobacteriaceae</taxon>
        <taxon>Mucilaginibacter</taxon>
    </lineage>
</organism>
<accession>A0ABR7WSH7</accession>
<sequence>MATSKSRFLTAQWKNLVMLNYEVDPEILKPYLPAATEIDLWEGKALVSMVGFLFKETSVLGVKWPFHVNFEEVNLRFYVRHYDGKEWKRGAVFVSEIVPKLLITVIANTLYKEHYSCFPMRHSITKEGASHTQFLYEWKVKGRWNKLGATVRNALVKIEPGSAEEFIFEHYWGYNRLTDTKTMQYQVEHISWQIAEVKDSVFDADIAALYGEAFVPYLSVKPFSAFWANGSDIAVRMGDKLVVDPVLPK</sequence>
<dbReference type="Proteomes" id="UP000606600">
    <property type="component" value="Unassembled WGS sequence"/>
</dbReference>
<evidence type="ECO:0000313" key="1">
    <source>
        <dbReference type="EMBL" id="MBD1365250.1"/>
    </source>
</evidence>
<dbReference type="PANTHER" id="PTHR39186">
    <property type="entry name" value="DUF2071 FAMILY PROTEIN"/>
    <property type="match status" value="1"/>
</dbReference>
<dbReference type="PANTHER" id="PTHR39186:SF1">
    <property type="entry name" value="DUF2071 DOMAIN-CONTAINING PROTEIN"/>
    <property type="match status" value="1"/>
</dbReference>
<dbReference type="RefSeq" id="WP_191189906.1">
    <property type="nucleotide sequence ID" value="NZ_JACWMY010000007.1"/>
</dbReference>
<proteinExistence type="predicted"/>
<evidence type="ECO:0000313" key="2">
    <source>
        <dbReference type="Proteomes" id="UP000606600"/>
    </source>
</evidence>
<keyword evidence="2" id="KW-1185">Reference proteome</keyword>